<evidence type="ECO:0000313" key="1">
    <source>
        <dbReference type="EMBL" id="ACN36055.1"/>
    </source>
</evidence>
<sequence>MKQQPAGEGAGAHQDQPPRASLLVASWRMSMSTPSCGSSTYRTTEPLMKQFRTESMWGYLSWSTTRVFSSLMLRYWSTEWSVPRIAKSFLSSTVTSFPTSSLK</sequence>
<reference evidence="1" key="1">
    <citation type="journal article" date="2009" name="PLoS Genet.">
        <title>Sequencing, mapping, and analysis of 27,455 maize full-length cDNAs.</title>
        <authorList>
            <person name="Soderlund C."/>
            <person name="Descour A."/>
            <person name="Kudrna D."/>
            <person name="Bomhoff M."/>
            <person name="Boyd L."/>
            <person name="Currie J."/>
            <person name="Angelova A."/>
            <person name="Collura K."/>
            <person name="Wissotski M."/>
            <person name="Ashley E."/>
            <person name="Morrow D."/>
            <person name="Fernandes J."/>
            <person name="Walbot V."/>
            <person name="Yu Y."/>
        </authorList>
    </citation>
    <scope>NUCLEOTIDE SEQUENCE</scope>
    <source>
        <strain evidence="1">B73</strain>
    </source>
</reference>
<protein>
    <submittedName>
        <fullName evidence="1">Uncharacterized protein</fullName>
    </submittedName>
</protein>
<accession>C0PLI9</accession>
<proteinExistence type="evidence at transcript level"/>
<dbReference type="EMBL" id="BT069158">
    <property type="protein sequence ID" value="ACN36055.1"/>
    <property type="molecule type" value="mRNA"/>
</dbReference>
<dbReference type="AlphaFoldDB" id="C0PLI9"/>
<reference evidence="1" key="2">
    <citation type="submission" date="2012-06" db="EMBL/GenBank/DDBJ databases">
        <authorList>
            <person name="Yu Y."/>
            <person name="Currie J."/>
            <person name="Lomeli R."/>
            <person name="Angelova A."/>
            <person name="Collura K."/>
            <person name="Wissotski M."/>
            <person name="Campos D."/>
            <person name="Kudrna D."/>
            <person name="Golser W."/>
            <person name="Ashely E."/>
            <person name="Descour A."/>
            <person name="Fernandes J."/>
            <person name="Soderlund C."/>
            <person name="Walbot V."/>
        </authorList>
    </citation>
    <scope>NUCLEOTIDE SEQUENCE</scope>
    <source>
        <strain evidence="1">B73</strain>
    </source>
</reference>
<name>C0PLI9_MAIZE</name>
<organism evidence="1">
    <name type="scientific">Zea mays</name>
    <name type="common">Maize</name>
    <dbReference type="NCBI Taxonomy" id="4577"/>
    <lineage>
        <taxon>Eukaryota</taxon>
        <taxon>Viridiplantae</taxon>
        <taxon>Streptophyta</taxon>
        <taxon>Embryophyta</taxon>
        <taxon>Tracheophyta</taxon>
        <taxon>Spermatophyta</taxon>
        <taxon>Magnoliopsida</taxon>
        <taxon>Liliopsida</taxon>
        <taxon>Poales</taxon>
        <taxon>Poaceae</taxon>
        <taxon>PACMAD clade</taxon>
        <taxon>Panicoideae</taxon>
        <taxon>Andropogonodae</taxon>
        <taxon>Andropogoneae</taxon>
        <taxon>Tripsacinae</taxon>
        <taxon>Zea</taxon>
    </lineage>
</organism>